<dbReference type="EMBL" id="CP097635">
    <property type="protein sequence ID" value="URI06835.1"/>
    <property type="molecule type" value="Genomic_DNA"/>
</dbReference>
<reference evidence="3" key="1">
    <citation type="submission" date="2022-05" db="EMBL/GenBank/DDBJ databases">
        <title>An RpoN-dependent PEP-CTERM gene is involved in floc formation of an Aquincola tertiaricarbonis strain.</title>
        <authorList>
            <person name="Qiu D."/>
            <person name="Xia M."/>
        </authorList>
    </citation>
    <scope>NUCLEOTIDE SEQUENCE</scope>
    <source>
        <strain evidence="3">RN12</strain>
    </source>
</reference>
<dbReference type="RefSeq" id="WP_250195098.1">
    <property type="nucleotide sequence ID" value="NZ_CP097635.1"/>
</dbReference>
<accession>A0ABY4S2F8</accession>
<evidence type="ECO:0000256" key="1">
    <source>
        <dbReference type="ARBA" id="ARBA00023002"/>
    </source>
</evidence>
<dbReference type="SUPFAM" id="SSF51905">
    <property type="entry name" value="FAD/NAD(P)-binding domain"/>
    <property type="match status" value="1"/>
</dbReference>
<dbReference type="Gene3D" id="3.50.50.60">
    <property type="entry name" value="FAD/NAD(P)-binding domain"/>
    <property type="match status" value="1"/>
</dbReference>
<dbReference type="InterPro" id="IPR036188">
    <property type="entry name" value="FAD/NAD-bd_sf"/>
</dbReference>
<protein>
    <submittedName>
        <fullName evidence="3">FAD-binding oxidoreductase</fullName>
    </submittedName>
</protein>
<evidence type="ECO:0000313" key="4">
    <source>
        <dbReference type="Proteomes" id="UP001056201"/>
    </source>
</evidence>
<sequence>MGFLETDRELTRLSYYDATAPRTTAHAPLQGDVQADVAIVGGGLAGLSAAIELRQRGLDVVLLEAQHIGFGASGRNGGQVIHGLAADQAGIEAELGMAQARRVWDMTLQAIDLIHTRCQRFGIDAEWRNGYLGVAVNERKARALREGVDHLARQYGYEQQWIPEPELPRWIDSPRYVAAAYDPRSGHLHPLKYTQGLARAAAELGARLHEGSAVTAMDEEAGGRRLRTAQGSVRARQVLLAGNVYLQEFSPQLAPRLSPRVMPVGTYIVCSEALGAERAQALVPCGAAVCDNNFVLDYFRPTADHRMLYGGRASYTAQTPADLAEGMRQQMVGTFPQLADVKVQYAWGGFVDISMSRAPDFGRLGRDLYYLQGFSGHGLALTGLAGQVVAEAMAGDAGRFDVFTQLRHRAFPGGRLLRMPALALAMAYYRLRDLL</sequence>
<dbReference type="InterPro" id="IPR006076">
    <property type="entry name" value="FAD-dep_OxRdtase"/>
</dbReference>
<name>A0ABY4S2F8_AQUTE</name>
<dbReference type="Gene3D" id="3.30.9.10">
    <property type="entry name" value="D-Amino Acid Oxidase, subunit A, domain 2"/>
    <property type="match status" value="1"/>
</dbReference>
<keyword evidence="4" id="KW-1185">Reference proteome</keyword>
<keyword evidence="1" id="KW-0560">Oxidoreductase</keyword>
<organism evidence="3 4">
    <name type="scientific">Aquincola tertiaricarbonis</name>
    <dbReference type="NCBI Taxonomy" id="391953"/>
    <lineage>
        <taxon>Bacteria</taxon>
        <taxon>Pseudomonadati</taxon>
        <taxon>Pseudomonadota</taxon>
        <taxon>Betaproteobacteria</taxon>
        <taxon>Burkholderiales</taxon>
        <taxon>Sphaerotilaceae</taxon>
        <taxon>Aquincola</taxon>
    </lineage>
</organism>
<feature type="domain" description="FAD dependent oxidoreductase" evidence="2">
    <location>
        <begin position="36"/>
        <end position="391"/>
    </location>
</feature>
<evidence type="ECO:0000259" key="2">
    <source>
        <dbReference type="Pfam" id="PF01266"/>
    </source>
</evidence>
<dbReference type="Pfam" id="PF01266">
    <property type="entry name" value="DAO"/>
    <property type="match status" value="1"/>
</dbReference>
<dbReference type="Proteomes" id="UP001056201">
    <property type="component" value="Chromosome 1"/>
</dbReference>
<proteinExistence type="predicted"/>
<gene>
    <name evidence="3" type="ORF">MW290_13135</name>
</gene>
<dbReference type="PANTHER" id="PTHR13847:SF281">
    <property type="entry name" value="FAD DEPENDENT OXIDOREDUCTASE DOMAIN-CONTAINING PROTEIN"/>
    <property type="match status" value="1"/>
</dbReference>
<evidence type="ECO:0000313" key="3">
    <source>
        <dbReference type="EMBL" id="URI06835.1"/>
    </source>
</evidence>
<dbReference type="PANTHER" id="PTHR13847">
    <property type="entry name" value="SARCOSINE DEHYDROGENASE-RELATED"/>
    <property type="match status" value="1"/>
</dbReference>